<accession>A0A024LQY7</accession>
<evidence type="ECO:0008006" key="3">
    <source>
        <dbReference type="Google" id="ProtNLM"/>
    </source>
</evidence>
<evidence type="ECO:0000313" key="2">
    <source>
        <dbReference type="EMBL" id="CDP79663.1"/>
    </source>
</evidence>
<protein>
    <recommendedName>
        <fullName evidence="3">Plasmid replication protein RepL domain-containing protein</fullName>
    </recommendedName>
</protein>
<sequence length="205" mass="23574">MGIGMKEVNLRQGRYSPFENPFLNESEFCIDNQIIKTSITQQKSVDPNTDETTNISTILITEKEDEKDFIKIFAAGVQAIFSLSRTAYRALILALQIYHTNQGNHDGSITLIWYDGGINGQKLDMTDRTFYMGIKELINKKILQPKLPNQYWINPAIFFKGEKIVFIKEYQINSSSTKTKKKINQVKQDLPDDGYQTDIEDFTNK</sequence>
<dbReference type="EMBL" id="HG977195">
    <property type="protein sequence ID" value="CDP79663.1"/>
    <property type="molecule type" value="Genomic_DNA"/>
</dbReference>
<proteinExistence type="predicted"/>
<organism evidence="1">
    <name type="scientific">Bartonella schoenbuchensis</name>
    <dbReference type="NCBI Taxonomy" id="165694"/>
    <lineage>
        <taxon>Bacteria</taxon>
        <taxon>Pseudomonadati</taxon>
        <taxon>Pseudomonadota</taxon>
        <taxon>Alphaproteobacteria</taxon>
        <taxon>Hyphomicrobiales</taxon>
        <taxon>Bartonellaceae</taxon>
        <taxon>Bartonella</taxon>
    </lineage>
</organism>
<gene>
    <name evidence="1" type="ORF">BN1046_00495</name>
    <name evidence="2" type="ORF">BN1046_00560</name>
</gene>
<evidence type="ECO:0000313" key="1">
    <source>
        <dbReference type="EMBL" id="CDP79598.1"/>
    </source>
</evidence>
<reference evidence="1" key="2">
    <citation type="submission" date="2014-05" db="EMBL/GenBank/DDBJ databases">
        <title>Genome sequencing of Bartonella spp. isolated from human blood.</title>
        <authorList>
            <person name="Raoult D."/>
        </authorList>
    </citation>
    <scope>NUCLEOTIDE SEQUENCE</scope>
    <source>
        <strain evidence="1">MVT06</strain>
    </source>
</reference>
<dbReference type="EMBL" id="HG977195">
    <property type="protein sequence ID" value="CDP79598.1"/>
    <property type="molecule type" value="Genomic_DNA"/>
</dbReference>
<reference evidence="1" key="1">
    <citation type="submission" date="2013-11" db="EMBL/GenBank/DDBJ databases">
        <authorList>
            <person name="GENOMES U."/>
        </authorList>
    </citation>
    <scope>NUCLEOTIDE SEQUENCE</scope>
    <source>
        <strain evidence="1">MVT06</strain>
    </source>
</reference>
<name>A0A024LQY7_9HYPH</name>
<dbReference type="AlphaFoldDB" id="A0A024LQY7"/>